<proteinExistence type="predicted"/>
<evidence type="ECO:0000313" key="1">
    <source>
        <dbReference type="EMBL" id="GHO44324.1"/>
    </source>
</evidence>
<dbReference type="AlphaFoldDB" id="A0A8J3HV45"/>
<keyword evidence="2" id="KW-1185">Reference proteome</keyword>
<dbReference type="RefSeq" id="WP_220193728.1">
    <property type="nucleotide sequence ID" value="NZ_BNJF01000001.1"/>
</dbReference>
<sequence length="136" mass="15088">MPVLSSYDYALLRVMPSVERGECVNVGVILFCRTRQFLEALIALDERRVLALDPDLDLEVLREHLETISLICEGKEEGGPIARLTLSERFHWLVAPRSAIIQTSVVHSGLCSDPATALQHLVNTMVKPHSAKTARA</sequence>
<comment type="caution">
    <text evidence="1">The sequence shown here is derived from an EMBL/GenBank/DDBJ whole genome shotgun (WGS) entry which is preliminary data.</text>
</comment>
<organism evidence="1 2">
    <name type="scientific">Ktedonospora formicarum</name>
    <dbReference type="NCBI Taxonomy" id="2778364"/>
    <lineage>
        <taxon>Bacteria</taxon>
        <taxon>Bacillati</taxon>
        <taxon>Chloroflexota</taxon>
        <taxon>Ktedonobacteria</taxon>
        <taxon>Ktedonobacterales</taxon>
        <taxon>Ktedonobacteraceae</taxon>
        <taxon>Ktedonospora</taxon>
    </lineage>
</organism>
<name>A0A8J3HV45_9CHLR</name>
<protein>
    <recommendedName>
        <fullName evidence="3">DUF3037 domain-containing protein</fullName>
    </recommendedName>
</protein>
<dbReference type="Proteomes" id="UP000612362">
    <property type="component" value="Unassembled WGS sequence"/>
</dbReference>
<dbReference type="Pfam" id="PF11236">
    <property type="entry name" value="DUF3037"/>
    <property type="match status" value="1"/>
</dbReference>
<evidence type="ECO:0008006" key="3">
    <source>
        <dbReference type="Google" id="ProtNLM"/>
    </source>
</evidence>
<dbReference type="InterPro" id="IPR021398">
    <property type="entry name" value="DUF3037"/>
</dbReference>
<gene>
    <name evidence="1" type="ORF">KSX_24870</name>
</gene>
<dbReference type="EMBL" id="BNJF01000001">
    <property type="protein sequence ID" value="GHO44324.1"/>
    <property type="molecule type" value="Genomic_DNA"/>
</dbReference>
<reference evidence="1" key="1">
    <citation type="submission" date="2020-10" db="EMBL/GenBank/DDBJ databases">
        <title>Taxonomic study of unclassified bacteria belonging to the class Ktedonobacteria.</title>
        <authorList>
            <person name="Yabe S."/>
            <person name="Wang C.M."/>
            <person name="Zheng Y."/>
            <person name="Sakai Y."/>
            <person name="Cavaletti L."/>
            <person name="Monciardini P."/>
            <person name="Donadio S."/>
        </authorList>
    </citation>
    <scope>NUCLEOTIDE SEQUENCE</scope>
    <source>
        <strain evidence="1">SOSP1-1</strain>
    </source>
</reference>
<accession>A0A8J3HV45</accession>
<evidence type="ECO:0000313" key="2">
    <source>
        <dbReference type="Proteomes" id="UP000612362"/>
    </source>
</evidence>